<comment type="caution">
    <text evidence="2">The sequence shown here is derived from an EMBL/GenBank/DDBJ whole genome shotgun (WGS) entry which is preliminary data.</text>
</comment>
<proteinExistence type="predicted"/>
<keyword evidence="1" id="KW-1133">Transmembrane helix</keyword>
<dbReference type="EMBL" id="BLLK01000047">
    <property type="protein sequence ID" value="GFH53868.1"/>
    <property type="molecule type" value="Genomic_DNA"/>
</dbReference>
<keyword evidence="1" id="KW-0812">Transmembrane</keyword>
<keyword evidence="1" id="KW-0472">Membrane</keyword>
<evidence type="ECO:0000256" key="1">
    <source>
        <dbReference type="SAM" id="Phobius"/>
    </source>
</evidence>
<gene>
    <name evidence="2" type="ORF">CTEN210_10344</name>
</gene>
<accession>A0AAD3H8G5</accession>
<reference evidence="2 3" key="1">
    <citation type="journal article" date="2021" name="Sci. Rep.">
        <title>The genome of the diatom Chaetoceros tenuissimus carries an ancient integrated fragment of an extant virus.</title>
        <authorList>
            <person name="Hongo Y."/>
            <person name="Kimura K."/>
            <person name="Takaki Y."/>
            <person name="Yoshida Y."/>
            <person name="Baba S."/>
            <person name="Kobayashi G."/>
            <person name="Nagasaki K."/>
            <person name="Hano T."/>
            <person name="Tomaru Y."/>
        </authorList>
    </citation>
    <scope>NUCLEOTIDE SEQUENCE [LARGE SCALE GENOMIC DNA]</scope>
    <source>
        <strain evidence="2 3">NIES-3715</strain>
    </source>
</reference>
<dbReference type="Proteomes" id="UP001054902">
    <property type="component" value="Unassembled WGS sequence"/>
</dbReference>
<feature type="transmembrane region" description="Helical" evidence="1">
    <location>
        <begin position="14"/>
        <end position="30"/>
    </location>
</feature>
<organism evidence="2 3">
    <name type="scientific">Chaetoceros tenuissimus</name>
    <dbReference type="NCBI Taxonomy" id="426638"/>
    <lineage>
        <taxon>Eukaryota</taxon>
        <taxon>Sar</taxon>
        <taxon>Stramenopiles</taxon>
        <taxon>Ochrophyta</taxon>
        <taxon>Bacillariophyta</taxon>
        <taxon>Coscinodiscophyceae</taxon>
        <taxon>Chaetocerotophycidae</taxon>
        <taxon>Chaetocerotales</taxon>
        <taxon>Chaetocerotaceae</taxon>
        <taxon>Chaetoceros</taxon>
    </lineage>
</organism>
<dbReference type="AlphaFoldDB" id="A0AAD3H8G5"/>
<name>A0AAD3H8G5_9STRA</name>
<evidence type="ECO:0000313" key="2">
    <source>
        <dbReference type="EMBL" id="GFH53868.1"/>
    </source>
</evidence>
<keyword evidence="3" id="KW-1185">Reference proteome</keyword>
<sequence>MIRDLVSVASFKEYILALIILGFTAIVIYRRQEKPFHVKYEAPKYPLALHIIANLPFFIRKRLLLAEFTPKVPLDAIDFGITEKDEQLYVIKEIEPDKIWRVRYTYPRDPDFVKVLTSICGVNLEDESLLLQIEDKKMRDTVAREMKMTQAIEAENSNMDYSKDKAKNFCSHGCNCTQDMLVARLNDGENGLLLFNPCRIHPSIEKFLNELGNVKYIVSGSSAHTNQLKQVWNKYLDAKMVCAEAADIKCQSIGMRPATFLYTRHDNTNKSFNSLKKELNEVGVDAYHVVGDVVAQALVLVCHNHLFEVDLLYGNGDRLALTDQSAWDDPNATDINFWKWFYFGSIHSSAVPGFLPNHRVMSQDPSSLMAKLLLDPPHEDSCKIMANSLREMLKLQFDYVDSAHNLAEGSLPAFTFRNVINKTWNWLDGQSLLHFDENKMLNEESKSHNGANGMTLEQ</sequence>
<evidence type="ECO:0000313" key="3">
    <source>
        <dbReference type="Proteomes" id="UP001054902"/>
    </source>
</evidence>
<protein>
    <submittedName>
        <fullName evidence="2">Uncharacterized protein</fullName>
    </submittedName>
</protein>